<sequence>MRAWRRLRISLMKTLYSLRRLTTWKRSLIELGPRNHGFAWWAGNARLLNLSGKLLESRSHAGLISEGDKRLGANVGIVKDLLV</sequence>
<dbReference type="EMBL" id="PYDT01000162">
    <property type="protein sequence ID" value="THU43243.1"/>
    <property type="molecule type" value="Genomic_DNA"/>
</dbReference>
<dbReference type="InterPro" id="IPR036001">
    <property type="entry name" value="PS_II_antenna-like_sf"/>
</dbReference>
<evidence type="ECO:0000313" key="2">
    <source>
        <dbReference type="Proteomes" id="UP000317650"/>
    </source>
</evidence>
<accession>A0A4S8I5U7</accession>
<dbReference type="GO" id="GO:0009521">
    <property type="term" value="C:photosystem"/>
    <property type="evidence" value="ECO:0007669"/>
    <property type="project" value="InterPro"/>
</dbReference>
<dbReference type="GO" id="GO:0009767">
    <property type="term" value="P:photosynthetic electron transport chain"/>
    <property type="evidence" value="ECO:0007669"/>
    <property type="project" value="InterPro"/>
</dbReference>
<comment type="caution">
    <text evidence="1">The sequence shown here is derived from an EMBL/GenBank/DDBJ whole genome shotgun (WGS) entry which is preliminary data.</text>
</comment>
<dbReference type="GO" id="GO:0016168">
    <property type="term" value="F:chlorophyll binding"/>
    <property type="evidence" value="ECO:0007669"/>
    <property type="project" value="InterPro"/>
</dbReference>
<organism evidence="1 2">
    <name type="scientific">Musa balbisiana</name>
    <name type="common">Banana</name>
    <dbReference type="NCBI Taxonomy" id="52838"/>
    <lineage>
        <taxon>Eukaryota</taxon>
        <taxon>Viridiplantae</taxon>
        <taxon>Streptophyta</taxon>
        <taxon>Embryophyta</taxon>
        <taxon>Tracheophyta</taxon>
        <taxon>Spermatophyta</taxon>
        <taxon>Magnoliopsida</taxon>
        <taxon>Liliopsida</taxon>
        <taxon>Zingiberales</taxon>
        <taxon>Musaceae</taxon>
        <taxon>Musa</taxon>
    </lineage>
</organism>
<evidence type="ECO:0000313" key="1">
    <source>
        <dbReference type="EMBL" id="THU43243.1"/>
    </source>
</evidence>
<protein>
    <submittedName>
        <fullName evidence="1">Uncharacterized protein</fullName>
    </submittedName>
</protein>
<reference evidence="1 2" key="1">
    <citation type="journal article" date="2019" name="Nat. Plants">
        <title>Genome sequencing of Musa balbisiana reveals subgenome evolution and function divergence in polyploid bananas.</title>
        <authorList>
            <person name="Yao X."/>
        </authorList>
    </citation>
    <scope>NUCLEOTIDE SEQUENCE [LARGE SCALE GENOMIC DNA]</scope>
    <source>
        <strain evidence="2">cv. DH-PKW</strain>
        <tissue evidence="1">Leaves</tissue>
    </source>
</reference>
<gene>
    <name evidence="1" type="ORF">C4D60_Mb00t08030</name>
</gene>
<proteinExistence type="predicted"/>
<name>A0A4S8I5U7_MUSBA</name>
<dbReference type="AlphaFoldDB" id="A0A4S8I5U7"/>
<keyword evidence="2" id="KW-1185">Reference proteome</keyword>
<dbReference type="Proteomes" id="UP000317650">
    <property type="component" value="Unassembled WGS sequence"/>
</dbReference>
<dbReference type="SUPFAM" id="SSF161077">
    <property type="entry name" value="Photosystem II antenna protein-like"/>
    <property type="match status" value="1"/>
</dbReference>